<evidence type="ECO:0000313" key="1">
    <source>
        <dbReference type="EMBL" id="AEA47229.1"/>
    </source>
</evidence>
<dbReference type="HOGENOM" id="CLU_2802003_0_0_2"/>
<sequence length="67" mass="7933">MKYIVICVRLDEEKKKELEIRLKEIKGFKCIIPGQLSAEIIFEEKEVGECLRLLKEMDIPVERVVNR</sequence>
<dbReference type="EMBL" id="CP002588">
    <property type="protein sequence ID" value="AEA47229.1"/>
    <property type="molecule type" value="Genomic_DNA"/>
</dbReference>
<dbReference type="KEGG" id="ave:Arcve_1222"/>
<evidence type="ECO:0000313" key="2">
    <source>
        <dbReference type="Proteomes" id="UP000008136"/>
    </source>
</evidence>
<dbReference type="STRING" id="693661.Arcve_1222"/>
<organism evidence="1 2">
    <name type="scientific">Archaeoglobus veneficus (strain DSM 11195 / SNP6)</name>
    <dbReference type="NCBI Taxonomy" id="693661"/>
    <lineage>
        <taxon>Archaea</taxon>
        <taxon>Methanobacteriati</taxon>
        <taxon>Methanobacteriota</taxon>
        <taxon>Archaeoglobi</taxon>
        <taxon>Archaeoglobales</taxon>
        <taxon>Archaeoglobaceae</taxon>
        <taxon>Archaeoglobus</taxon>
    </lineage>
</organism>
<name>F2KMN2_ARCVS</name>
<reference evidence="1 2" key="1">
    <citation type="submission" date="2011-03" db="EMBL/GenBank/DDBJ databases">
        <title>The complete genome of Archaeoglobus veneficus SNP6.</title>
        <authorList>
            <consortium name="US DOE Joint Genome Institute (JGI-PGF)"/>
            <person name="Lucas S."/>
            <person name="Copeland A."/>
            <person name="Lapidus A."/>
            <person name="Bruce D."/>
            <person name="Goodwin L."/>
            <person name="Pitluck S."/>
            <person name="Kyrpides N."/>
            <person name="Mavromatis K."/>
            <person name="Pagani I."/>
            <person name="Ivanova N."/>
            <person name="Mikhailova N."/>
            <person name="Lu M."/>
            <person name="Detter J.C."/>
            <person name="Tapia R."/>
            <person name="Han C."/>
            <person name="Land M."/>
            <person name="Hauser L."/>
            <person name="Markowitz V."/>
            <person name="Cheng J.-F."/>
            <person name="Hugenholtz P."/>
            <person name="Woyke T."/>
            <person name="Wu D."/>
            <person name="Spring S."/>
            <person name="Brambilla E."/>
            <person name="Klenk H.-P."/>
            <person name="Eisen J.A."/>
        </authorList>
    </citation>
    <scope>NUCLEOTIDE SEQUENCE [LARGE SCALE GENOMIC DNA]</scope>
    <source>
        <strain>SNP6</strain>
    </source>
</reference>
<keyword evidence="2" id="KW-1185">Reference proteome</keyword>
<dbReference type="GeneID" id="10394339"/>
<gene>
    <name evidence="1" type="ordered locus">Arcve_1222</name>
</gene>
<proteinExistence type="predicted"/>
<dbReference type="Proteomes" id="UP000008136">
    <property type="component" value="Chromosome"/>
</dbReference>
<protein>
    <submittedName>
        <fullName evidence="1">Uncharacterized protein</fullName>
    </submittedName>
</protein>
<dbReference type="RefSeq" id="WP_013683891.1">
    <property type="nucleotide sequence ID" value="NC_015320.1"/>
</dbReference>
<dbReference type="AlphaFoldDB" id="F2KMN2"/>
<accession>F2KMN2</accession>